<name>A0A554JAJ5_9BACT</name>
<accession>A0A554JAJ5</accession>
<comment type="caution">
    <text evidence="2">The sequence shown here is derived from an EMBL/GenBank/DDBJ whole genome shotgun (WGS) entry which is preliminary data.</text>
</comment>
<protein>
    <submittedName>
        <fullName evidence="2">Phosphotransferase domain-containing protein</fullName>
    </submittedName>
</protein>
<dbReference type="SMART" id="SM00481">
    <property type="entry name" value="POLIIIAc"/>
    <property type="match status" value="1"/>
</dbReference>
<dbReference type="InterPro" id="IPR004013">
    <property type="entry name" value="PHP_dom"/>
</dbReference>
<dbReference type="Gene3D" id="3.20.20.140">
    <property type="entry name" value="Metal-dependent hydrolases"/>
    <property type="match status" value="1"/>
</dbReference>
<dbReference type="AlphaFoldDB" id="A0A554JAJ5"/>
<proteinExistence type="predicted"/>
<dbReference type="PANTHER" id="PTHR42924">
    <property type="entry name" value="EXONUCLEASE"/>
    <property type="match status" value="1"/>
</dbReference>
<dbReference type="GO" id="GO:0035312">
    <property type="term" value="F:5'-3' DNA exonuclease activity"/>
    <property type="evidence" value="ECO:0007669"/>
    <property type="project" value="TreeGrafter"/>
</dbReference>
<evidence type="ECO:0000313" key="2">
    <source>
        <dbReference type="EMBL" id="TSC65383.1"/>
    </source>
</evidence>
<dbReference type="PANTHER" id="PTHR42924:SF3">
    <property type="entry name" value="POLYMERASE_HISTIDINOL PHOSPHATASE N-TERMINAL DOMAIN-CONTAINING PROTEIN"/>
    <property type="match status" value="1"/>
</dbReference>
<evidence type="ECO:0000313" key="3">
    <source>
        <dbReference type="Proteomes" id="UP000319613"/>
    </source>
</evidence>
<evidence type="ECO:0000259" key="1">
    <source>
        <dbReference type="SMART" id="SM00481"/>
    </source>
</evidence>
<dbReference type="Pfam" id="PF02811">
    <property type="entry name" value="PHP"/>
    <property type="match status" value="1"/>
</dbReference>
<dbReference type="Gene3D" id="1.10.150.650">
    <property type="match status" value="1"/>
</dbReference>
<dbReference type="SUPFAM" id="SSF89550">
    <property type="entry name" value="PHP domain-like"/>
    <property type="match status" value="1"/>
</dbReference>
<sequence>MKIDLQIHTTFSDGKNTPEEIIKMAVENNVKVISVTDHDSIKGVSGIVALGKTNNITVIPGVEVATGYTDKALHILGYNIDPQNKELQELFDRSKKEKVEHYIKELDVVNSNLRQDGKQELSKEIYSDGKHRYSYPGLMAFLVEQKAVSDINGTEQFMKGVKHVAPSVKPKQAFKFIHDAGGLAYFSHPLSVGGISLKTFLNTPEDWESVIAEFKADGLDGLEIYQAAHSKEDRDFLLNMALKYDLKISAGSDWHGPASMLSASLLKTTPNYPDKIGDMEIPEDKVVLILQGLGITA</sequence>
<feature type="domain" description="Polymerase/histidinol phosphatase N-terminal" evidence="1">
    <location>
        <begin position="3"/>
        <end position="68"/>
    </location>
</feature>
<dbReference type="EMBL" id="VMFF01000048">
    <property type="protein sequence ID" value="TSC65383.1"/>
    <property type="molecule type" value="Genomic_DNA"/>
</dbReference>
<dbReference type="GO" id="GO:0016740">
    <property type="term" value="F:transferase activity"/>
    <property type="evidence" value="ECO:0007669"/>
    <property type="project" value="UniProtKB-KW"/>
</dbReference>
<dbReference type="CDD" id="cd07438">
    <property type="entry name" value="PHP_HisPPase_AMP"/>
    <property type="match status" value="1"/>
</dbReference>
<keyword evidence="2" id="KW-0808">Transferase</keyword>
<organism evidence="2 3">
    <name type="scientific">Candidatus Doudnabacteria bacterium Gr01-1014_77</name>
    <dbReference type="NCBI Taxonomy" id="2017133"/>
    <lineage>
        <taxon>Bacteria</taxon>
        <taxon>Candidatus Doudnaibacteriota</taxon>
    </lineage>
</organism>
<reference evidence="2 3" key="1">
    <citation type="submission" date="2017-07" db="EMBL/GenBank/DDBJ databases">
        <title>Mechanisms for carbon and nitrogen cycling indicate functional differentiation within the Candidate Phyla Radiation.</title>
        <authorList>
            <person name="Danczak R.E."/>
            <person name="Johnston M.D."/>
            <person name="Kenah C."/>
            <person name="Slattery M."/>
            <person name="Wrighton K.C."/>
            <person name="Wilkins M.J."/>
        </authorList>
    </citation>
    <scope>NUCLEOTIDE SEQUENCE [LARGE SCALE GENOMIC DNA]</scope>
    <source>
        <strain evidence="2">Gr01-1014_77</strain>
    </source>
</reference>
<dbReference type="Proteomes" id="UP000319613">
    <property type="component" value="Unassembled WGS sequence"/>
</dbReference>
<dbReference type="InterPro" id="IPR052018">
    <property type="entry name" value="PHP_domain"/>
</dbReference>
<dbReference type="GO" id="GO:0004534">
    <property type="term" value="F:5'-3' RNA exonuclease activity"/>
    <property type="evidence" value="ECO:0007669"/>
    <property type="project" value="TreeGrafter"/>
</dbReference>
<dbReference type="InterPro" id="IPR016195">
    <property type="entry name" value="Pol/histidinol_Pase-like"/>
</dbReference>
<gene>
    <name evidence="2" type="ORF">G01um101477_499</name>
</gene>
<dbReference type="InterPro" id="IPR003141">
    <property type="entry name" value="Pol/His_phosphatase_N"/>
</dbReference>